<name>A0ABR2UM35_9PEZI</name>
<dbReference type="EMBL" id="JARVKF010000413">
    <property type="protein sequence ID" value="KAK9415700.1"/>
    <property type="molecule type" value="Genomic_DNA"/>
</dbReference>
<gene>
    <name evidence="2" type="ORF">SUNI508_10178</name>
</gene>
<comment type="caution">
    <text evidence="2">The sequence shown here is derived from an EMBL/GenBank/DDBJ whole genome shotgun (WGS) entry which is preliminary data.</text>
</comment>
<dbReference type="Proteomes" id="UP001408356">
    <property type="component" value="Unassembled WGS sequence"/>
</dbReference>
<proteinExistence type="predicted"/>
<keyword evidence="3" id="KW-1185">Reference proteome</keyword>
<reference evidence="2 3" key="1">
    <citation type="journal article" date="2024" name="J. Plant Pathol.">
        <title>Sequence and assembly of the genome of Seiridium unicorne, isolate CBS 538.82, causal agent of cypress canker disease.</title>
        <authorList>
            <person name="Scali E."/>
            <person name="Rocca G.D."/>
            <person name="Danti R."/>
            <person name="Garbelotto M."/>
            <person name="Barberini S."/>
            <person name="Baroncelli R."/>
            <person name="Emiliani G."/>
        </authorList>
    </citation>
    <scope>NUCLEOTIDE SEQUENCE [LARGE SCALE GENOMIC DNA]</scope>
    <source>
        <strain evidence="2 3">BM-138-508</strain>
    </source>
</reference>
<dbReference type="InterPro" id="IPR058257">
    <property type="entry name" value="CorA-like_dom"/>
</dbReference>
<organism evidence="2 3">
    <name type="scientific">Seiridium unicorne</name>
    <dbReference type="NCBI Taxonomy" id="138068"/>
    <lineage>
        <taxon>Eukaryota</taxon>
        <taxon>Fungi</taxon>
        <taxon>Dikarya</taxon>
        <taxon>Ascomycota</taxon>
        <taxon>Pezizomycotina</taxon>
        <taxon>Sordariomycetes</taxon>
        <taxon>Xylariomycetidae</taxon>
        <taxon>Amphisphaeriales</taxon>
        <taxon>Sporocadaceae</taxon>
        <taxon>Seiridium</taxon>
    </lineage>
</organism>
<evidence type="ECO:0000313" key="2">
    <source>
        <dbReference type="EMBL" id="KAK9415700.1"/>
    </source>
</evidence>
<protein>
    <recommendedName>
        <fullName evidence="1">CorA-like transporter domain-containing protein</fullName>
    </recommendedName>
</protein>
<accession>A0ABR2UM35</accession>
<dbReference type="Pfam" id="PF26616">
    <property type="entry name" value="CorA-like"/>
    <property type="match status" value="1"/>
</dbReference>
<evidence type="ECO:0000259" key="1">
    <source>
        <dbReference type="Pfam" id="PF26616"/>
    </source>
</evidence>
<feature type="domain" description="CorA-like transporter" evidence="1">
    <location>
        <begin position="12"/>
        <end position="289"/>
    </location>
</feature>
<sequence>MASTAVPAAFLESYSSFERYPLKLVLQDTYGLATLQLICNRINEKAPYIFVEDNDTSIYVQDVGDDGKAKSQYLISDDEIKGWLGDTSVAGIVNARLATKADPRCRSVFLLANPARLPYEISLKSALRILSYHQVSPDFFDFLDVYIARTESDRELRFGAFKSEVYLALPEPDTMLTDLGRSGNHYQLSFNLKTATFKDDVWKIQQAAIHHQFDVRTGVQLWIYGDPHDSLRDRIVDLISNDGNHKQKFETVSASFESSLKMHLRSAKWATEGWRQYIADSEEAVASVTLLFNHMRESRHRRLVTKDLLMAQGAEDSMNETILLLELNSENMDALYNFYLSTVEDDDFPNRDRRDCFKAIKNFERRLRELQFDIQSQILRAKLNRDIMASRKATASLRSTS</sequence>
<evidence type="ECO:0000313" key="3">
    <source>
        <dbReference type="Proteomes" id="UP001408356"/>
    </source>
</evidence>